<sequence length="240" mass="27461">MKFYFIGGLGSNKNHMTEFASYFPFPITYLDPYRVKLESAKDLVDWFEAHADSNENTCIIAHSLGGDLARYLASKMPQITRLVLLDGGYLDMDQILPLEQEIEETLAYLKQQVFSSLEEAVASELGDTDNPSQATVKAIQSSYRWNPDLHHYELDLDPQAVLSLLRVRRELRSFQAPLTDTKALFIGPKYEDEPDWRTRALENLDPSIKKVLLKDLSHDFYTAVPNLVSKEIINWLQICS</sequence>
<dbReference type="OrthoDB" id="2232188at2"/>
<dbReference type="Proteomes" id="UP000297986">
    <property type="component" value="Unassembled WGS sequence"/>
</dbReference>
<keyword evidence="1" id="KW-0378">Hydrolase</keyword>
<keyword evidence="2" id="KW-1185">Reference proteome</keyword>
<dbReference type="AlphaFoldDB" id="A0A4Z1DYV6"/>
<proteinExistence type="predicted"/>
<name>A0A4Z1DYV6_9STRE</name>
<organism evidence="1 2">
    <name type="scientific">Streptococcus rubneri</name>
    <dbReference type="NCBI Taxonomy" id="1234680"/>
    <lineage>
        <taxon>Bacteria</taxon>
        <taxon>Bacillati</taxon>
        <taxon>Bacillota</taxon>
        <taxon>Bacilli</taxon>
        <taxon>Lactobacillales</taxon>
        <taxon>Streptococcaceae</taxon>
        <taxon>Streptococcus</taxon>
    </lineage>
</organism>
<evidence type="ECO:0000313" key="1">
    <source>
        <dbReference type="EMBL" id="TGN91908.1"/>
    </source>
</evidence>
<evidence type="ECO:0000313" key="2">
    <source>
        <dbReference type="Proteomes" id="UP000297986"/>
    </source>
</evidence>
<dbReference type="Gene3D" id="3.40.50.1820">
    <property type="entry name" value="alpha/beta hydrolase"/>
    <property type="match status" value="1"/>
</dbReference>
<reference evidence="1 2" key="1">
    <citation type="submission" date="2019-04" db="EMBL/GenBank/DDBJ databases">
        <title>Genome sequencing of Streptococcus rubneri DSM 26920(T).</title>
        <authorList>
            <person name="Kook J.-K."/>
            <person name="Park S.-N."/>
            <person name="Lim Y.K."/>
        </authorList>
    </citation>
    <scope>NUCLEOTIDE SEQUENCE [LARGE SCALE GENOMIC DNA]</scope>
    <source>
        <strain evidence="1 2">DSM 26920</strain>
    </source>
</reference>
<dbReference type="InterPro" id="IPR029058">
    <property type="entry name" value="AB_hydrolase_fold"/>
</dbReference>
<protein>
    <submittedName>
        <fullName evidence="1">Alpha/beta hydrolase</fullName>
    </submittedName>
</protein>
<comment type="caution">
    <text evidence="1">The sequence shown here is derived from an EMBL/GenBank/DDBJ whole genome shotgun (WGS) entry which is preliminary data.</text>
</comment>
<accession>A0A4Z1DYV6</accession>
<dbReference type="EMBL" id="SRRP01000001">
    <property type="protein sequence ID" value="TGN91908.1"/>
    <property type="molecule type" value="Genomic_DNA"/>
</dbReference>
<dbReference type="SUPFAM" id="SSF53474">
    <property type="entry name" value="alpha/beta-Hydrolases"/>
    <property type="match status" value="1"/>
</dbReference>
<dbReference type="GO" id="GO:0016787">
    <property type="term" value="F:hydrolase activity"/>
    <property type="evidence" value="ECO:0007669"/>
    <property type="project" value="UniProtKB-KW"/>
</dbReference>
<dbReference type="RefSeq" id="WP_135782270.1">
    <property type="nucleotide sequence ID" value="NZ_MRXY01000010.1"/>
</dbReference>
<gene>
    <name evidence="1" type="ORF">E5S68_02860</name>
</gene>